<evidence type="ECO:0000313" key="2">
    <source>
        <dbReference type="Proteomes" id="UP000053342"/>
    </source>
</evidence>
<dbReference type="AlphaFoldDB" id="A0A0D2E3U0"/>
<dbReference type="VEuPathDB" id="FungiDB:PV06_05995"/>
<sequence>MHGLGSGGPGACGNFLMGRPLLCTCLELLGFCLCCGLCQSCKRNSELARNELMHRCRVERAFFYWSCTGNVKSLFTQQPRAQFWYGRQASGLFIAITIDEWYSTESVGTVQSQLTTNDQIQFSSTKHQQERHTVWGLFDMCKKMA</sequence>
<reference evidence="1 2" key="1">
    <citation type="submission" date="2015-01" db="EMBL/GenBank/DDBJ databases">
        <title>The Genome Sequence of Exophiala oligosperma CBS72588.</title>
        <authorList>
            <consortium name="The Broad Institute Genomics Platform"/>
            <person name="Cuomo C."/>
            <person name="de Hoog S."/>
            <person name="Gorbushina A."/>
            <person name="Stielow B."/>
            <person name="Teixiera M."/>
            <person name="Abouelleil A."/>
            <person name="Chapman S.B."/>
            <person name="Priest M."/>
            <person name="Young S.K."/>
            <person name="Wortman J."/>
            <person name="Nusbaum C."/>
            <person name="Birren B."/>
        </authorList>
    </citation>
    <scope>NUCLEOTIDE SEQUENCE [LARGE SCALE GENOMIC DNA]</scope>
    <source>
        <strain evidence="1 2">CBS 72588</strain>
    </source>
</reference>
<dbReference type="HOGENOM" id="CLU_1786852_0_0_1"/>
<dbReference type="RefSeq" id="XP_016262660.1">
    <property type="nucleotide sequence ID" value="XM_016407056.1"/>
</dbReference>
<dbReference type="EMBL" id="KN847336">
    <property type="protein sequence ID" value="KIW42444.1"/>
    <property type="molecule type" value="Genomic_DNA"/>
</dbReference>
<proteinExistence type="predicted"/>
<organism evidence="1 2">
    <name type="scientific">Exophiala oligosperma</name>
    <dbReference type="NCBI Taxonomy" id="215243"/>
    <lineage>
        <taxon>Eukaryota</taxon>
        <taxon>Fungi</taxon>
        <taxon>Dikarya</taxon>
        <taxon>Ascomycota</taxon>
        <taxon>Pezizomycotina</taxon>
        <taxon>Eurotiomycetes</taxon>
        <taxon>Chaetothyriomycetidae</taxon>
        <taxon>Chaetothyriales</taxon>
        <taxon>Herpotrichiellaceae</taxon>
        <taxon>Exophiala</taxon>
    </lineage>
</organism>
<dbReference type="GeneID" id="27358069"/>
<evidence type="ECO:0000313" key="1">
    <source>
        <dbReference type="EMBL" id="KIW42444.1"/>
    </source>
</evidence>
<dbReference type="Proteomes" id="UP000053342">
    <property type="component" value="Unassembled WGS sequence"/>
</dbReference>
<keyword evidence="2" id="KW-1185">Reference proteome</keyword>
<accession>A0A0D2E3U0</accession>
<gene>
    <name evidence="1" type="ORF">PV06_05995</name>
</gene>
<protein>
    <submittedName>
        <fullName evidence="1">Uncharacterized protein</fullName>
    </submittedName>
</protein>
<name>A0A0D2E3U0_9EURO</name>